<dbReference type="EMBL" id="CP065856">
    <property type="protein sequence ID" value="QPV62908.1"/>
    <property type="molecule type" value="Genomic_DNA"/>
</dbReference>
<dbReference type="Pfam" id="PF19109">
    <property type="entry name" value="DUF5796"/>
    <property type="match status" value="1"/>
</dbReference>
<keyword evidence="2" id="KW-1185">Reference proteome</keyword>
<dbReference type="GeneID" id="60590767"/>
<dbReference type="RefSeq" id="WP_198061706.1">
    <property type="nucleotide sequence ID" value="NZ_CP065856.1"/>
</dbReference>
<dbReference type="KEGG" id="hlt:I7X12_19700"/>
<accession>A0A7T3KVD6</accession>
<protein>
    <submittedName>
        <fullName evidence="1">Uncharacterized protein</fullName>
    </submittedName>
</protein>
<dbReference type="InterPro" id="IPR043814">
    <property type="entry name" value="DUF5796"/>
</dbReference>
<evidence type="ECO:0000313" key="2">
    <source>
        <dbReference type="Proteomes" id="UP000595001"/>
    </source>
</evidence>
<name>A0A7T3KVD6_9EURY</name>
<gene>
    <name evidence="1" type="ORF">I7X12_19700</name>
</gene>
<reference evidence="1 2" key="1">
    <citation type="submission" date="2020-12" db="EMBL/GenBank/DDBJ databases">
        <title>Halosimplex halophilum sp. nov. and Halosimplex salinum sp. nov., two new members of the genus Halosimplex.</title>
        <authorList>
            <person name="Cui H.L."/>
        </authorList>
    </citation>
    <scope>NUCLEOTIDE SEQUENCE [LARGE SCALE GENOMIC DNA]</scope>
    <source>
        <strain evidence="1 2">YGH94</strain>
    </source>
</reference>
<organism evidence="1 2">
    <name type="scientific">Halosimplex litoreum</name>
    <dbReference type="NCBI Taxonomy" id="1198301"/>
    <lineage>
        <taxon>Archaea</taxon>
        <taxon>Methanobacteriati</taxon>
        <taxon>Methanobacteriota</taxon>
        <taxon>Stenosarchaea group</taxon>
        <taxon>Halobacteria</taxon>
        <taxon>Halobacteriales</taxon>
        <taxon>Haloarculaceae</taxon>
        <taxon>Halosimplex</taxon>
    </lineage>
</organism>
<sequence length="142" mass="15540">MSARNDVPPDTLGVELTEDGIAVEYVDGREVFYRGVPTAVEDSVRAAPGKDVHVLVTDASETQGIMLYVNDLNTHDDILETTGVGRVMVDDGDEEPLFQGVRARSEAHRVEVEADLSVVDGRVFVFVEDEMGEQSFEIVENA</sequence>
<dbReference type="OrthoDB" id="156190at2157"/>
<proteinExistence type="predicted"/>
<dbReference type="AlphaFoldDB" id="A0A7T3KVD6"/>
<dbReference type="Proteomes" id="UP000595001">
    <property type="component" value="Chromosome"/>
</dbReference>
<evidence type="ECO:0000313" key="1">
    <source>
        <dbReference type="EMBL" id="QPV62908.1"/>
    </source>
</evidence>